<proteinExistence type="inferred from homology"/>
<sequence>MNGGAPTKALSKGKVKELNGLVEELMQHGFREANGADELLAQHRDMAGVLDRIRRVEPKLRTTNGRPRMETVAHFMRWAVERGCQVENVRVAEHAEYGGLGLESCGPIPAGECIITVPRSMFFYVTNEPRYRQLLELMPGAMMSEQGNIMLALALIMERFRAKSDWKPYLDLLPDRYTTPLYYTTEDMGELAETDAFLPALKLCKHIARQYGFIRRFVQEKVDELRDCFTYDVFRLLLFSLLIPHSWAVSTVMTRQNKVPVNLAEFDGMDHTLALIPLWDMANHAFPDTANETRCVAETCYNATNEQLECSLTREVSDIASVPIFIVYGTRTDAEFLVHNGFVCPRNPHANVQKRFTLVPAIPLYKERAHLLELLGMPTTGTFSFGPAREPAAATTTTPISQELISLARVSSMTAKELDEYTAMKETQRQTLRTYQALLPAELCARTERWLATVMKIMLLRYPTTIEQDEALLKTNRHHIRRLLIEYRLGEKQILRSWCSLRGV</sequence>
<dbReference type="InterPro" id="IPR015353">
    <property type="entry name" value="Rubisco_LSMT_subst-bd"/>
</dbReference>
<evidence type="ECO:0000256" key="2">
    <source>
        <dbReference type="ARBA" id="ARBA00022679"/>
    </source>
</evidence>
<comment type="similarity">
    <text evidence="4">Belongs to the class V-like SAM-binding methyltransferase superfamily. SETD3 actin-histidine methyltransferase family.</text>
</comment>
<evidence type="ECO:0000256" key="3">
    <source>
        <dbReference type="ARBA" id="ARBA00022691"/>
    </source>
</evidence>
<dbReference type="FunFam" id="3.90.1410.10:FF:000026">
    <property type="entry name" value="Actin-histidine N-methyltransferase"/>
    <property type="match status" value="1"/>
</dbReference>
<protein>
    <recommendedName>
        <fullName evidence="4">protein-histidine N-methyltransferase</fullName>
        <ecNumber evidence="4">2.1.1.85</ecNumber>
    </recommendedName>
</protein>
<reference evidence="6" key="3">
    <citation type="journal article" date="2004" name="Trends Parasitol.">
        <title>The Anopheles gambiae genome: an update.</title>
        <authorList>
            <person name="Mongin E."/>
            <person name="Louis C."/>
            <person name="Holt R.A."/>
            <person name="Birney E."/>
            <person name="Collins F.H."/>
        </authorList>
    </citation>
    <scope>NUCLEOTIDE SEQUENCE</scope>
    <source>
        <strain evidence="6">PEST</strain>
    </source>
</reference>
<dbReference type="EMBL" id="AAAB01008987">
    <property type="protein sequence ID" value="EGK97407.1"/>
    <property type="molecule type" value="Genomic_DNA"/>
</dbReference>
<reference evidence="6" key="4">
    <citation type="journal article" date="2007" name="Genome Biol.">
        <title>Update of the Anopheles gambiae PEST genome assembly.</title>
        <authorList>
            <person name="Sharakhova M.V."/>
            <person name="Hammond M.P."/>
            <person name="Lobo N.F."/>
            <person name="Krzywinski J."/>
            <person name="Unger M.F."/>
            <person name="Hillenmeyer M.E."/>
            <person name="Bruggner R.V."/>
            <person name="Birney E."/>
            <person name="Collins F.H."/>
        </authorList>
    </citation>
    <scope>NUCLEOTIDE SEQUENCE</scope>
    <source>
        <strain evidence="6">PEST</strain>
    </source>
</reference>
<dbReference type="SUPFAM" id="SSF81822">
    <property type="entry name" value="RuBisCo LSMT C-terminal, substrate-binding domain"/>
    <property type="match status" value="1"/>
</dbReference>
<organism evidence="6">
    <name type="scientific">Anopheles gambiae</name>
    <name type="common">African malaria mosquito</name>
    <dbReference type="NCBI Taxonomy" id="7165"/>
    <lineage>
        <taxon>Eukaryota</taxon>
        <taxon>Metazoa</taxon>
        <taxon>Ecdysozoa</taxon>
        <taxon>Arthropoda</taxon>
        <taxon>Hexapoda</taxon>
        <taxon>Insecta</taxon>
        <taxon>Pterygota</taxon>
        <taxon>Neoptera</taxon>
        <taxon>Endopterygota</taxon>
        <taxon>Diptera</taxon>
        <taxon>Nematocera</taxon>
        <taxon>Culicoidea</taxon>
        <taxon>Culicidae</taxon>
        <taxon>Anophelinae</taxon>
        <taxon>Anopheles</taxon>
    </lineage>
</organism>
<dbReference type="PANTHER" id="PTHR13271">
    <property type="entry name" value="UNCHARACTERIZED PUTATIVE METHYLTRANSFERASE"/>
    <property type="match status" value="1"/>
</dbReference>
<keyword evidence="3 4" id="KW-0949">S-adenosyl-L-methionine</keyword>
<evidence type="ECO:0000256" key="1">
    <source>
        <dbReference type="ARBA" id="ARBA00022603"/>
    </source>
</evidence>
<dbReference type="Gene3D" id="3.90.1410.10">
    <property type="entry name" value="set domain protein methyltransferase, domain 1"/>
    <property type="match status" value="1"/>
</dbReference>
<evidence type="ECO:0000313" key="6">
    <source>
        <dbReference type="EMBL" id="EGK97407.1"/>
    </source>
</evidence>
<accession>F5HM85</accession>
<dbReference type="Gene3D" id="3.90.1420.10">
    <property type="entry name" value="Rubisco LSMT, substrate-binding domain"/>
    <property type="match status" value="1"/>
</dbReference>
<reference evidence="6" key="1">
    <citation type="journal article" date="2002" name="Science">
        <title>The genome sequence of the malaria mosquito Anopheles gambiae.</title>
        <authorList>
            <person name="Holt R.A."/>
            <person name="Subramanian G.M."/>
            <person name="Halpern A."/>
            <person name="Sutton G.G."/>
            <person name="Charlab R."/>
            <person name="Nusskern D.R."/>
            <person name="Wincker P."/>
            <person name="Clark A.G."/>
            <person name="Ribeiro J.M."/>
            <person name="Wides R."/>
            <person name="Salzberg S.L."/>
            <person name="Loftus B."/>
            <person name="Yandell M."/>
            <person name="Majoros W.H."/>
            <person name="Rusch D.B."/>
            <person name="Lai Z."/>
            <person name="Kraft C.L."/>
            <person name="Abril J.F."/>
            <person name="Anthouard V."/>
            <person name="Arensburger P."/>
            <person name="Atkinson P.W."/>
            <person name="Baden H."/>
            <person name="de Berardinis V."/>
            <person name="Baldwin D."/>
            <person name="Benes V."/>
            <person name="Biedler J."/>
            <person name="Blass C."/>
            <person name="Bolanos R."/>
            <person name="Boscus D."/>
            <person name="Barnstead M."/>
            <person name="Cai S."/>
            <person name="Center A."/>
            <person name="Chaturverdi K."/>
            <person name="Christophides G.K."/>
            <person name="Chrystal M.A."/>
            <person name="Clamp M."/>
            <person name="Cravchik A."/>
            <person name="Curwen V."/>
            <person name="Dana A."/>
            <person name="Delcher A."/>
            <person name="Dew I."/>
            <person name="Evans C.A."/>
            <person name="Flanigan M."/>
            <person name="Grundschober-Freimoser A."/>
            <person name="Friedli L."/>
            <person name="Gu Z."/>
            <person name="Guan P."/>
            <person name="Guigo R."/>
            <person name="Hillenmeyer M.E."/>
            <person name="Hladun S.L."/>
            <person name="Hogan J.R."/>
            <person name="Hong Y.S."/>
            <person name="Hoover J."/>
            <person name="Jaillon O."/>
            <person name="Ke Z."/>
            <person name="Kodira C."/>
            <person name="Kokoza E."/>
            <person name="Koutsos A."/>
            <person name="Letunic I."/>
            <person name="Levitsky A."/>
            <person name="Liang Y."/>
            <person name="Lin J.J."/>
            <person name="Lobo N.F."/>
            <person name="Lopez J.R."/>
            <person name="Malek J.A."/>
            <person name="McIntosh T.C."/>
            <person name="Meister S."/>
            <person name="Miller J."/>
            <person name="Mobarry C."/>
            <person name="Mongin E."/>
            <person name="Murphy S.D."/>
            <person name="O'Brochta D.A."/>
            <person name="Pfannkoch C."/>
            <person name="Qi R."/>
            <person name="Regier M.A."/>
            <person name="Remington K."/>
            <person name="Shao H."/>
            <person name="Sharakhova M.V."/>
            <person name="Sitter C.D."/>
            <person name="Shetty J."/>
            <person name="Smith T.J."/>
            <person name="Strong R."/>
            <person name="Sun J."/>
            <person name="Thomasova D."/>
            <person name="Ton L.Q."/>
            <person name="Topalis P."/>
            <person name="Tu Z."/>
            <person name="Unger M.F."/>
            <person name="Walenz B."/>
            <person name="Wang A."/>
            <person name="Wang J."/>
            <person name="Wang M."/>
            <person name="Wang X."/>
            <person name="Woodford K.J."/>
            <person name="Wortman J.R."/>
            <person name="Wu M."/>
            <person name="Yao A."/>
            <person name="Zdobnov E.M."/>
            <person name="Zhang H."/>
            <person name="Zhao Q."/>
            <person name="Zhao S."/>
            <person name="Zhu S.C."/>
            <person name="Zhimulev I."/>
            <person name="Coluzzi M."/>
            <person name="della Torre A."/>
            <person name="Roth C.W."/>
            <person name="Louis C."/>
            <person name="Kalush F."/>
            <person name="Mural R.J."/>
            <person name="Myers E.W."/>
            <person name="Adams M.D."/>
            <person name="Smith H.O."/>
            <person name="Broder S."/>
            <person name="Gardner M.J."/>
            <person name="Fraser C.M."/>
            <person name="Birney E."/>
            <person name="Bork P."/>
            <person name="Brey P.T."/>
            <person name="Venter J.C."/>
            <person name="Weissenbach J."/>
            <person name="Kafatos F.C."/>
            <person name="Collins F.H."/>
            <person name="Hoffman S.L."/>
        </authorList>
    </citation>
    <scope>NUCLEOTIDE SEQUENCE [LARGE SCALE GENOMIC DNA]</scope>
    <source>
        <strain evidence="6">PEST</strain>
    </source>
</reference>
<name>F5HM85_ANOGA</name>
<comment type="catalytic activity">
    <reaction evidence="4">
        <text>L-histidyl-[protein] + S-adenosyl-L-methionine = N(tele)-methyl-L-histidyl-[protein] + S-adenosyl-L-homocysteine + H(+)</text>
        <dbReference type="Rhea" id="RHEA:19369"/>
        <dbReference type="Rhea" id="RHEA-COMP:9745"/>
        <dbReference type="Rhea" id="RHEA-COMP:11600"/>
        <dbReference type="ChEBI" id="CHEBI:15378"/>
        <dbReference type="ChEBI" id="CHEBI:16367"/>
        <dbReference type="ChEBI" id="CHEBI:29979"/>
        <dbReference type="ChEBI" id="CHEBI:57856"/>
        <dbReference type="ChEBI" id="CHEBI:59789"/>
        <dbReference type="EC" id="2.1.1.85"/>
    </reaction>
</comment>
<dbReference type="EC" id="2.1.1.85" evidence="4"/>
<dbReference type="GO" id="GO:0018064">
    <property type="term" value="F:protein-L-histidine N-tele-methyltransferase activity"/>
    <property type="evidence" value="ECO:0007669"/>
    <property type="project" value="UniProtKB-EC"/>
</dbReference>
<dbReference type="SUPFAM" id="SSF82199">
    <property type="entry name" value="SET domain"/>
    <property type="match status" value="1"/>
</dbReference>
<dbReference type="Pfam" id="PF09273">
    <property type="entry name" value="Rubis-subs-bind"/>
    <property type="match status" value="1"/>
</dbReference>
<keyword evidence="2 4" id="KW-0808">Transferase</keyword>
<dbReference type="AlphaFoldDB" id="F5HM85"/>
<dbReference type="VEuPathDB" id="VectorBase:AGAP002018"/>
<dbReference type="VEuPathDB" id="VectorBase:AGAMI1_007539"/>
<keyword evidence="1 4" id="KW-0489">Methyltransferase</keyword>
<dbReference type="InterPro" id="IPR046341">
    <property type="entry name" value="SET_dom_sf"/>
</dbReference>
<dbReference type="InterPro" id="IPR036464">
    <property type="entry name" value="Rubisco_LSMT_subst-bd_sf"/>
</dbReference>
<dbReference type="STRING" id="7165.F5HM85"/>
<dbReference type="GO" id="GO:0032259">
    <property type="term" value="P:methylation"/>
    <property type="evidence" value="ECO:0007669"/>
    <property type="project" value="UniProtKB-KW"/>
</dbReference>
<dbReference type="eggNOG" id="KOG1337">
    <property type="taxonomic scope" value="Eukaryota"/>
</dbReference>
<dbReference type="InterPro" id="IPR044428">
    <property type="entry name" value="SETD3_SET"/>
</dbReference>
<reference evidence="6" key="2">
    <citation type="submission" date="2002-03" db="EMBL/GenBank/DDBJ databases">
        <authorList>
            <consortium name="The Anopheles Genome Sequencing Consortium"/>
        </authorList>
    </citation>
    <scope>NUCLEOTIDE SEQUENCE</scope>
    <source>
        <strain evidence="6">PEST</strain>
    </source>
</reference>
<dbReference type="InterPro" id="IPR050600">
    <property type="entry name" value="SETD3_SETD6_MTase"/>
</dbReference>
<evidence type="ECO:0000259" key="5">
    <source>
        <dbReference type="Pfam" id="PF09273"/>
    </source>
</evidence>
<dbReference type="PaxDb" id="7165-AGAP002018-PB"/>
<dbReference type="PANTHER" id="PTHR13271:SF47">
    <property type="entry name" value="ACTIN-HISTIDINE N-METHYLTRANSFERASE"/>
    <property type="match status" value="1"/>
</dbReference>
<dbReference type="PROSITE" id="PS51565">
    <property type="entry name" value="SAM_MT85_SETD3"/>
    <property type="match status" value="1"/>
</dbReference>
<evidence type="ECO:0000256" key="4">
    <source>
        <dbReference type="PROSITE-ProRule" id="PRU00898"/>
    </source>
</evidence>
<reference evidence="6" key="5">
    <citation type="submission" date="2011-05" db="EMBL/GenBank/DDBJ databases">
        <authorList>
            <consortium name="VectorBase"/>
        </authorList>
    </citation>
    <scope>NUCLEOTIDE SEQUENCE</scope>
    <source>
        <strain evidence="6">PEST</strain>
    </source>
</reference>
<comment type="caution">
    <text evidence="6">The sequence shown here is derived from an EMBL/GenBank/DDBJ whole genome shotgun (WGS) entry which is preliminary data.</text>
</comment>
<gene>
    <name evidence="6" type="ORF">AgaP_AGAP002018</name>
</gene>
<feature type="domain" description="Rubisco LSMT substrate-binding" evidence="5">
    <location>
        <begin position="361"/>
        <end position="495"/>
    </location>
</feature>
<dbReference type="CDD" id="cd19176">
    <property type="entry name" value="SET_SETD3"/>
    <property type="match status" value="1"/>
</dbReference>
<dbReference type="PhylomeDB" id="F5HM85"/>
<dbReference type="InterPro" id="IPR025785">
    <property type="entry name" value="SETD3"/>
</dbReference>